<dbReference type="EMBL" id="CM023484">
    <property type="protein sequence ID" value="KAH6932753.1"/>
    <property type="molecule type" value="Genomic_DNA"/>
</dbReference>
<reference evidence="1" key="1">
    <citation type="submission" date="2020-05" db="EMBL/GenBank/DDBJ databases">
        <title>Large-scale comparative analyses of tick genomes elucidate their genetic diversity and vector capacities.</title>
        <authorList>
            <person name="Jia N."/>
            <person name="Wang J."/>
            <person name="Shi W."/>
            <person name="Du L."/>
            <person name="Sun Y."/>
            <person name="Zhan W."/>
            <person name="Jiang J."/>
            <person name="Wang Q."/>
            <person name="Zhang B."/>
            <person name="Ji P."/>
            <person name="Sakyi L.B."/>
            <person name="Cui X."/>
            <person name="Yuan T."/>
            <person name="Jiang B."/>
            <person name="Yang W."/>
            <person name="Lam T.T.-Y."/>
            <person name="Chang Q."/>
            <person name="Ding S."/>
            <person name="Wang X."/>
            <person name="Zhu J."/>
            <person name="Ruan X."/>
            <person name="Zhao L."/>
            <person name="Wei J."/>
            <person name="Que T."/>
            <person name="Du C."/>
            <person name="Cheng J."/>
            <person name="Dai P."/>
            <person name="Han X."/>
            <person name="Huang E."/>
            <person name="Gao Y."/>
            <person name="Liu J."/>
            <person name="Shao H."/>
            <person name="Ye R."/>
            <person name="Li L."/>
            <person name="Wei W."/>
            <person name="Wang X."/>
            <person name="Wang C."/>
            <person name="Yang T."/>
            <person name="Huo Q."/>
            <person name="Li W."/>
            <person name="Guo W."/>
            <person name="Chen H."/>
            <person name="Zhou L."/>
            <person name="Ni X."/>
            <person name="Tian J."/>
            <person name="Zhou Y."/>
            <person name="Sheng Y."/>
            <person name="Liu T."/>
            <person name="Pan Y."/>
            <person name="Xia L."/>
            <person name="Li J."/>
            <person name="Zhao F."/>
            <person name="Cao W."/>
        </authorList>
    </citation>
    <scope>NUCLEOTIDE SEQUENCE</scope>
    <source>
        <tissue evidence="1">Larvae</tissue>
    </source>
</reference>
<accession>A0ACB7SDF8</accession>
<evidence type="ECO:0000313" key="1">
    <source>
        <dbReference type="EMBL" id="KAH6932753.1"/>
    </source>
</evidence>
<sequence>MWLHDARARNIPFNGLLLRKEAEHLAVVLGHNDVTINDEWLERFKRRYGATFEQVCGKRNGMSVNAMSEWKADDLPALLARSRGPFQLGG</sequence>
<protein>
    <submittedName>
        <fullName evidence="1">Uncharacterized protein</fullName>
    </submittedName>
</protein>
<gene>
    <name evidence="1" type="ORF">HPB50_009191</name>
</gene>
<dbReference type="Proteomes" id="UP000821845">
    <property type="component" value="Chromosome 4"/>
</dbReference>
<comment type="caution">
    <text evidence="1">The sequence shown here is derived from an EMBL/GenBank/DDBJ whole genome shotgun (WGS) entry which is preliminary data.</text>
</comment>
<proteinExistence type="predicted"/>
<organism evidence="1 2">
    <name type="scientific">Hyalomma asiaticum</name>
    <name type="common">Tick</name>
    <dbReference type="NCBI Taxonomy" id="266040"/>
    <lineage>
        <taxon>Eukaryota</taxon>
        <taxon>Metazoa</taxon>
        <taxon>Ecdysozoa</taxon>
        <taxon>Arthropoda</taxon>
        <taxon>Chelicerata</taxon>
        <taxon>Arachnida</taxon>
        <taxon>Acari</taxon>
        <taxon>Parasitiformes</taxon>
        <taxon>Ixodida</taxon>
        <taxon>Ixodoidea</taxon>
        <taxon>Ixodidae</taxon>
        <taxon>Hyalomminae</taxon>
        <taxon>Hyalomma</taxon>
    </lineage>
</organism>
<evidence type="ECO:0000313" key="2">
    <source>
        <dbReference type="Proteomes" id="UP000821845"/>
    </source>
</evidence>
<name>A0ACB7SDF8_HYAAI</name>
<keyword evidence="2" id="KW-1185">Reference proteome</keyword>